<dbReference type="InterPro" id="IPR027417">
    <property type="entry name" value="P-loop_NTPase"/>
</dbReference>
<gene>
    <name evidence="2" type="primary">comM_32</name>
    <name evidence="2" type="ORF">SDC9_110739</name>
</gene>
<sequence>MELSNYSNGKTSKELRERVERARFIQVKRFRRLDKINCNAEMTPAMIKEFCALDEDCNRLIQLAYERFRFSARSYHKYLKVARTFADMDESKNIRKEDIIKALMSRDLDKEQANMIVV</sequence>
<dbReference type="AlphaFoldDB" id="A0A645BEH4"/>
<comment type="caution">
    <text evidence="2">The sequence shown here is derived from an EMBL/GenBank/DDBJ whole genome shotgun (WGS) entry which is preliminary data.</text>
</comment>
<dbReference type="PANTHER" id="PTHR32039">
    <property type="entry name" value="MAGNESIUM-CHELATASE SUBUNIT CHLI"/>
    <property type="match status" value="1"/>
</dbReference>
<dbReference type="InterPro" id="IPR025158">
    <property type="entry name" value="Mg_chelat-rel_C"/>
</dbReference>
<dbReference type="Pfam" id="PF13335">
    <property type="entry name" value="Mg_chelatase_C"/>
    <property type="match status" value="1"/>
</dbReference>
<proteinExistence type="predicted"/>
<protein>
    <submittedName>
        <fullName evidence="2">Competence protein ComM</fullName>
    </submittedName>
</protein>
<accession>A0A645BEH4</accession>
<feature type="domain" description="Mg chelatase-related protein C-terminal" evidence="1">
    <location>
        <begin position="10"/>
        <end position="106"/>
    </location>
</feature>
<evidence type="ECO:0000313" key="2">
    <source>
        <dbReference type="EMBL" id="MPM63855.1"/>
    </source>
</evidence>
<dbReference type="InterPro" id="IPR045006">
    <property type="entry name" value="CHLI-like"/>
</dbReference>
<name>A0A645BEH4_9ZZZZ</name>
<dbReference type="Gene3D" id="3.40.50.300">
    <property type="entry name" value="P-loop containing nucleotide triphosphate hydrolases"/>
    <property type="match status" value="1"/>
</dbReference>
<dbReference type="PANTHER" id="PTHR32039:SF7">
    <property type="entry name" value="COMPETENCE PROTEIN COMM"/>
    <property type="match status" value="1"/>
</dbReference>
<organism evidence="2">
    <name type="scientific">bioreactor metagenome</name>
    <dbReference type="NCBI Taxonomy" id="1076179"/>
    <lineage>
        <taxon>unclassified sequences</taxon>
        <taxon>metagenomes</taxon>
        <taxon>ecological metagenomes</taxon>
    </lineage>
</organism>
<dbReference type="EMBL" id="VSSQ01019640">
    <property type="protein sequence ID" value="MPM63855.1"/>
    <property type="molecule type" value="Genomic_DNA"/>
</dbReference>
<evidence type="ECO:0000259" key="1">
    <source>
        <dbReference type="Pfam" id="PF13335"/>
    </source>
</evidence>
<reference evidence="2" key="1">
    <citation type="submission" date="2019-08" db="EMBL/GenBank/DDBJ databases">
        <authorList>
            <person name="Kucharzyk K."/>
            <person name="Murdoch R.W."/>
            <person name="Higgins S."/>
            <person name="Loffler F."/>
        </authorList>
    </citation>
    <scope>NUCLEOTIDE SEQUENCE</scope>
</reference>